<evidence type="ECO:0000313" key="2">
    <source>
        <dbReference type="EMBL" id="PAV05498.1"/>
    </source>
</evidence>
<keyword evidence="3" id="KW-1185">Reference proteome</keyword>
<sequence>MPLFSLNNHKLDRINKVDFKLEKDIQKLTEENLNEIFGLELVRTEFQLNNLRVDTLAFDSETNSFVIIEYKREKNFSVIDQGYAYLALLLNNKADFILEYNERREKFLRREDIDWSQSRVIFVSPQFTRYQQQAIEFKDLPIELWEISKYTNETILFNQLKSPDTSESINTVSSKSKAVQKVSTEVKKYSEEDHLDITSEELKELYLQLKERILELGDNIEIKPLKIYIAFKSTRNFVDIEFMKNTMKLWLNLKKGTLDDPKYMAKDVSSTGHHGNGDYEITLTPNDDLDYLMTLIKQSYKRNS</sequence>
<feature type="domain" description="DUF5655" evidence="1">
    <location>
        <begin position="192"/>
        <end position="301"/>
    </location>
</feature>
<gene>
    <name evidence="2" type="ORF">ASJ80_08980</name>
</gene>
<name>A0A2A2H7Y1_METBR</name>
<dbReference type="EMBL" id="LMVM01000004">
    <property type="protein sequence ID" value="PAV05498.1"/>
    <property type="molecule type" value="Genomic_DNA"/>
</dbReference>
<dbReference type="InterPro" id="IPR011856">
    <property type="entry name" value="tRNA_endonuc-like_dom_sf"/>
</dbReference>
<comment type="caution">
    <text evidence="2">The sequence shown here is derived from an EMBL/GenBank/DDBJ whole genome shotgun (WGS) entry which is preliminary data.</text>
</comment>
<dbReference type="Gene3D" id="3.40.1350.10">
    <property type="match status" value="1"/>
</dbReference>
<dbReference type="AlphaFoldDB" id="A0A2A2H7Y1"/>
<proteinExistence type="predicted"/>
<dbReference type="Pfam" id="PF18899">
    <property type="entry name" value="DUF5655"/>
    <property type="match status" value="1"/>
</dbReference>
<accession>A0A2A2H7Y1</accession>
<dbReference type="Proteomes" id="UP000217784">
    <property type="component" value="Unassembled WGS sequence"/>
</dbReference>
<reference evidence="2 3" key="1">
    <citation type="journal article" date="2017" name="BMC Genomics">
        <title>Genomic analysis of methanogenic archaea reveals a shift towards energy conservation.</title>
        <authorList>
            <person name="Gilmore S.P."/>
            <person name="Henske J.K."/>
            <person name="Sexton J.A."/>
            <person name="Solomon K.V."/>
            <person name="Seppala S."/>
            <person name="Yoo J.I."/>
            <person name="Huyett L.M."/>
            <person name="Pressman A."/>
            <person name="Cogan J.Z."/>
            <person name="Kivenson V."/>
            <person name="Peng X."/>
            <person name="Tan Y."/>
            <person name="Valentine D.L."/>
            <person name="O'Malley M.A."/>
        </authorList>
    </citation>
    <scope>NUCLEOTIDE SEQUENCE [LARGE SCALE GENOMIC DNA]</scope>
    <source>
        <strain evidence="2 3">M.o.H.</strain>
    </source>
</reference>
<evidence type="ECO:0000259" key="1">
    <source>
        <dbReference type="Pfam" id="PF18899"/>
    </source>
</evidence>
<protein>
    <recommendedName>
        <fullName evidence="1">DUF5655 domain-containing protein</fullName>
    </recommendedName>
</protein>
<organism evidence="2 3">
    <name type="scientific">Methanobacterium bryantii</name>
    <dbReference type="NCBI Taxonomy" id="2161"/>
    <lineage>
        <taxon>Archaea</taxon>
        <taxon>Methanobacteriati</taxon>
        <taxon>Methanobacteriota</taxon>
        <taxon>Methanomada group</taxon>
        <taxon>Methanobacteria</taxon>
        <taxon>Methanobacteriales</taxon>
        <taxon>Methanobacteriaceae</taxon>
        <taxon>Methanobacterium</taxon>
    </lineage>
</organism>
<dbReference type="InterPro" id="IPR043714">
    <property type="entry name" value="DUF5655"/>
</dbReference>
<evidence type="ECO:0000313" key="3">
    <source>
        <dbReference type="Proteomes" id="UP000217784"/>
    </source>
</evidence>
<dbReference type="GO" id="GO:0003676">
    <property type="term" value="F:nucleic acid binding"/>
    <property type="evidence" value="ECO:0007669"/>
    <property type="project" value="InterPro"/>
</dbReference>